<dbReference type="Pfam" id="PF02518">
    <property type="entry name" value="HATPase_c"/>
    <property type="match status" value="1"/>
</dbReference>
<organism evidence="3 4">
    <name type="scientific">Jutongia huaianensis</name>
    <dbReference type="NCBI Taxonomy" id="2763668"/>
    <lineage>
        <taxon>Bacteria</taxon>
        <taxon>Bacillati</taxon>
        <taxon>Bacillota</taxon>
        <taxon>Clostridia</taxon>
        <taxon>Lachnospirales</taxon>
        <taxon>Lachnospiraceae</taxon>
        <taxon>Jutongia</taxon>
    </lineage>
</organism>
<protein>
    <submittedName>
        <fullName evidence="3">GHKL domain-containing protein</fullName>
    </submittedName>
</protein>
<dbReference type="PANTHER" id="PTHR40448:SF1">
    <property type="entry name" value="TWO-COMPONENT SENSOR HISTIDINE KINASE"/>
    <property type="match status" value="1"/>
</dbReference>
<keyword evidence="1" id="KW-1133">Transmembrane helix</keyword>
<comment type="caution">
    <text evidence="3">The sequence shown here is derived from an EMBL/GenBank/DDBJ whole genome shotgun (WGS) entry which is preliminary data.</text>
</comment>
<dbReference type="PANTHER" id="PTHR40448">
    <property type="entry name" value="TWO-COMPONENT SENSOR HISTIDINE KINASE"/>
    <property type="match status" value="1"/>
</dbReference>
<keyword evidence="1" id="KW-0472">Membrane</keyword>
<dbReference type="Proteomes" id="UP000606193">
    <property type="component" value="Unassembled WGS sequence"/>
</dbReference>
<keyword evidence="4" id="KW-1185">Reference proteome</keyword>
<gene>
    <name evidence="3" type="ORF">H8704_01780</name>
</gene>
<dbReference type="EMBL" id="JACRSX010000001">
    <property type="protein sequence ID" value="MBC8561371.1"/>
    <property type="molecule type" value="Genomic_DNA"/>
</dbReference>
<evidence type="ECO:0000256" key="1">
    <source>
        <dbReference type="SAM" id="Phobius"/>
    </source>
</evidence>
<name>A0ABR7MYD2_9FIRM</name>
<evidence type="ECO:0000259" key="2">
    <source>
        <dbReference type="SMART" id="SM00387"/>
    </source>
</evidence>
<dbReference type="SMART" id="SM00387">
    <property type="entry name" value="HATPase_c"/>
    <property type="match status" value="1"/>
</dbReference>
<feature type="transmembrane region" description="Helical" evidence="1">
    <location>
        <begin position="6"/>
        <end position="24"/>
    </location>
</feature>
<feature type="transmembrane region" description="Helical" evidence="1">
    <location>
        <begin position="181"/>
        <end position="205"/>
    </location>
</feature>
<feature type="domain" description="Histidine kinase/HSP90-like ATPase" evidence="2">
    <location>
        <begin position="322"/>
        <end position="438"/>
    </location>
</feature>
<dbReference type="SUPFAM" id="SSF55874">
    <property type="entry name" value="ATPase domain of HSP90 chaperone/DNA topoisomerase II/histidine kinase"/>
    <property type="match status" value="1"/>
</dbReference>
<dbReference type="RefSeq" id="WP_249297052.1">
    <property type="nucleotide sequence ID" value="NZ_JACRSX010000001.1"/>
</dbReference>
<accession>A0ABR7MYD2</accession>
<reference evidence="3 4" key="1">
    <citation type="submission" date="2020-08" db="EMBL/GenBank/DDBJ databases">
        <title>Genome public.</title>
        <authorList>
            <person name="Liu C."/>
            <person name="Sun Q."/>
        </authorList>
    </citation>
    <scope>NUCLEOTIDE SEQUENCE [LARGE SCALE GENOMIC DNA]</scope>
    <source>
        <strain evidence="3 4">NSJ-37</strain>
    </source>
</reference>
<evidence type="ECO:0000313" key="4">
    <source>
        <dbReference type="Proteomes" id="UP000606193"/>
    </source>
</evidence>
<feature type="transmembrane region" description="Helical" evidence="1">
    <location>
        <begin position="36"/>
        <end position="54"/>
    </location>
</feature>
<dbReference type="Gene3D" id="3.30.565.10">
    <property type="entry name" value="Histidine kinase-like ATPase, C-terminal domain"/>
    <property type="match status" value="1"/>
</dbReference>
<sequence length="438" mass="50106">MLDYIPYFIANIFQSGAYAICMLYLTGELSQQKKHLWSTCISFFLMYWLTITIQLHDDDWIVIGLFLILCVYFLFVYFNTSKPISQCLNVVICGYLIETICQVFFIVLYNLLHIPCNVNGYNDPVSLSVVVFGCLLLIPVLRFLPMRKWMNRLENISYSSSLAVLLILVILSAISLRYDKISLGLLMPTVASILIFSFLGVLIILQSFSDQRRKQAIRDYETYMPILNDMIENIQKQQHLYNNQIASLVHLADSYNDYDSLSMALKNYSNFNEIVVDNESYSFLHIKNKLLASLLYCKFQEAKSTDKNIVVKVNDYHYHSPCSDTEIVDIVGILIDNALEASQINDTIYITLGKQSGSDNPFFITVENPGPLVTGKFVHDIFSPRYTSKKNFAGHGLGLNVLKSLVDKYHGSITVGNNYIDNKDNTGQMQYIFFEIEV</sequence>
<keyword evidence="1" id="KW-0812">Transmembrane</keyword>
<dbReference type="InterPro" id="IPR003594">
    <property type="entry name" value="HATPase_dom"/>
</dbReference>
<evidence type="ECO:0000313" key="3">
    <source>
        <dbReference type="EMBL" id="MBC8561371.1"/>
    </source>
</evidence>
<feature type="transmembrane region" description="Helical" evidence="1">
    <location>
        <begin position="90"/>
        <end position="112"/>
    </location>
</feature>
<feature type="transmembrane region" description="Helical" evidence="1">
    <location>
        <begin position="60"/>
        <end position="78"/>
    </location>
</feature>
<feature type="transmembrane region" description="Helical" evidence="1">
    <location>
        <begin position="156"/>
        <end position="175"/>
    </location>
</feature>
<dbReference type="InterPro" id="IPR036890">
    <property type="entry name" value="HATPase_C_sf"/>
</dbReference>
<feature type="transmembrane region" description="Helical" evidence="1">
    <location>
        <begin position="124"/>
        <end position="144"/>
    </location>
</feature>
<proteinExistence type="predicted"/>